<feature type="domain" description="PAP-associated" evidence="11">
    <location>
        <begin position="725"/>
        <end position="776"/>
    </location>
</feature>
<evidence type="ECO:0000256" key="1">
    <source>
        <dbReference type="ARBA" id="ARBA00001936"/>
    </source>
</evidence>
<dbReference type="GO" id="GO:0050265">
    <property type="term" value="F:RNA uridylyltransferase activity"/>
    <property type="evidence" value="ECO:0007669"/>
    <property type="project" value="TreeGrafter"/>
</dbReference>
<dbReference type="GO" id="GO:1990817">
    <property type="term" value="F:poly(A) RNA polymerase activity"/>
    <property type="evidence" value="ECO:0007669"/>
    <property type="project" value="UniProtKB-EC"/>
</dbReference>
<dbReference type="STRING" id="1408157.A0A1J7JRA1"/>
<dbReference type="Pfam" id="PF03828">
    <property type="entry name" value="PAP_assoc"/>
    <property type="match status" value="1"/>
</dbReference>
<evidence type="ECO:0000256" key="2">
    <source>
        <dbReference type="ARBA" id="ARBA00001946"/>
    </source>
</evidence>
<comment type="subcellular location">
    <subcellularLocation>
        <location evidence="3">Cytoplasm</location>
    </subcellularLocation>
</comment>
<evidence type="ECO:0000256" key="9">
    <source>
        <dbReference type="ARBA" id="ARBA00022842"/>
    </source>
</evidence>
<dbReference type="InterPro" id="IPR043519">
    <property type="entry name" value="NT_sf"/>
</dbReference>
<comment type="similarity">
    <text evidence="4">Belongs to the DNA polymerase type-B-like family.</text>
</comment>
<feature type="compositionally biased region" description="Polar residues" evidence="10">
    <location>
        <begin position="239"/>
        <end position="250"/>
    </location>
</feature>
<keyword evidence="6" id="KW-0963">Cytoplasm</keyword>
<dbReference type="PANTHER" id="PTHR12271:SF40">
    <property type="entry name" value="POLY(A) RNA POLYMERASE GLD2"/>
    <property type="match status" value="1"/>
</dbReference>
<evidence type="ECO:0000256" key="8">
    <source>
        <dbReference type="ARBA" id="ARBA00022723"/>
    </source>
</evidence>
<dbReference type="Proteomes" id="UP000182658">
    <property type="component" value="Unassembled WGS sequence"/>
</dbReference>
<evidence type="ECO:0000256" key="3">
    <source>
        <dbReference type="ARBA" id="ARBA00004496"/>
    </source>
</evidence>
<dbReference type="Gene3D" id="1.10.1410.10">
    <property type="match status" value="1"/>
</dbReference>
<gene>
    <name evidence="13" type="ORF">CONLIGDRAFT_572743</name>
</gene>
<dbReference type="Gene3D" id="3.30.460.10">
    <property type="entry name" value="Beta Polymerase, domain 2"/>
    <property type="match status" value="1"/>
</dbReference>
<feature type="region of interest" description="Disordered" evidence="10">
    <location>
        <begin position="1"/>
        <end position="49"/>
    </location>
</feature>
<accession>A0A1J7JRA1</accession>
<dbReference type="EMBL" id="KV875095">
    <property type="protein sequence ID" value="OIW32496.1"/>
    <property type="molecule type" value="Genomic_DNA"/>
</dbReference>
<keyword evidence="9" id="KW-0460">Magnesium</keyword>
<keyword evidence="8" id="KW-0479">Metal-binding</keyword>
<evidence type="ECO:0000259" key="12">
    <source>
        <dbReference type="Pfam" id="PF22600"/>
    </source>
</evidence>
<sequence>MIQNRPLSYQQDRQSLPHNAPQSPGNVENWRQAPRQQNQGPRGQARPYTSRLYQPGEEEVHAQAAKLMELAFAIVANAEISVEELKEKENFRLKLEQVCRELVTGHEFFCNGMQIPPHTIELKCFGSLASGFATKAADMDLALLSPYSTLQPDAPGSPLPRLLEKAFLEMGIGARLLTRTRVPIIKICERPPENLRADLIAARVKWEAGEGVGVDGLDEEHPDEPVPVAADTENHHESSANLGSKTQNPDAESHQEKEDAAPPKDERADFSAKLSTLKQSNHTLSTYYNMAKTVLRKVGCFDMTQSNAATYLPENVEKLGEVCHAFVSGLADAELKKRLFSYHSLSSTSGHYRTLAGVLFQTEGENMAMGWTHRPLPEKDEHQEQLAQRELAAWIQIQNKVDFHVDPVSYQKQLQMGLERLKRIPSLQINDFQQAQFESAATYHRRAIHLLIELGGADNLDPANKVLPVIVSRYIAGIYNTEVRSGVELHATSTSTRSLRAIARRHKSLQLAHDFEKALDKGHYQDSDADVVRRYIACLRRPMTVPDIYDAHFDCIVEKTKSVDEILPAILRLGNPAKLALNQPRDPYKDPLEFPKTGAGVQCDVNFSAHLALHNTALLRCYSYTDPRVTPMVLFVKHWAKVRDINNPYRGTLSSYGYVLMVIHYLVNVVQPFVCPNLQLLAPPDDPNMPPEHAVCKGYNVRFWRDEATIQRLASRNELNQNRDSLGYLLRGFFEYYAYNGTMSAYPGVRGFDWGRDTLSLRTPRGILSKQEKGWTGAKTVTEVKTVAAPPPVVGPEGQALPPTRELPTTQEVKEVRHRYLFAIEDPFELDHNVARTVTHNGIVAVRDEFRRAWRLIKDFGRSEVQEDLLEDVAKAEEGKNREFFEQLLLEIHGDMVSDDKTA</sequence>
<dbReference type="SUPFAM" id="SSF81631">
    <property type="entry name" value="PAP/OAS1 substrate-binding domain"/>
    <property type="match status" value="1"/>
</dbReference>
<proteinExistence type="inferred from homology"/>
<evidence type="ECO:0000256" key="10">
    <source>
        <dbReference type="SAM" id="MobiDB-lite"/>
    </source>
</evidence>
<feature type="domain" description="Poly(A) RNA polymerase mitochondrial-like central palm" evidence="12">
    <location>
        <begin position="76"/>
        <end position="199"/>
    </location>
</feature>
<keyword evidence="14" id="KW-1185">Reference proteome</keyword>
<protein>
    <recommendedName>
        <fullName evidence="5">polynucleotide adenylyltransferase</fullName>
        <ecNumber evidence="5">2.7.7.19</ecNumber>
    </recommendedName>
</protein>
<evidence type="ECO:0000256" key="4">
    <source>
        <dbReference type="ARBA" id="ARBA00008593"/>
    </source>
</evidence>
<dbReference type="GO" id="GO:0031123">
    <property type="term" value="P:RNA 3'-end processing"/>
    <property type="evidence" value="ECO:0007669"/>
    <property type="project" value="TreeGrafter"/>
</dbReference>
<feature type="compositionally biased region" description="Basic and acidic residues" evidence="10">
    <location>
        <begin position="251"/>
        <end position="269"/>
    </location>
</feature>
<comment type="cofactor">
    <cofactor evidence="2">
        <name>Mg(2+)</name>
        <dbReference type="ChEBI" id="CHEBI:18420"/>
    </cofactor>
</comment>
<dbReference type="EC" id="2.7.7.19" evidence="5"/>
<comment type="cofactor">
    <cofactor evidence="1">
        <name>Mn(2+)</name>
        <dbReference type="ChEBI" id="CHEBI:29035"/>
    </cofactor>
</comment>
<evidence type="ECO:0000256" key="6">
    <source>
        <dbReference type="ARBA" id="ARBA00022490"/>
    </source>
</evidence>
<dbReference type="GO" id="GO:0010605">
    <property type="term" value="P:negative regulation of macromolecule metabolic process"/>
    <property type="evidence" value="ECO:0007669"/>
    <property type="project" value="UniProtKB-ARBA"/>
</dbReference>
<keyword evidence="7" id="KW-0808">Transferase</keyword>
<feature type="compositionally biased region" description="Polar residues" evidence="10">
    <location>
        <begin position="1"/>
        <end position="26"/>
    </location>
</feature>
<dbReference type="InParanoid" id="A0A1J7JRA1"/>
<dbReference type="Pfam" id="PF22600">
    <property type="entry name" value="MTPAP-like_central"/>
    <property type="match status" value="1"/>
</dbReference>
<feature type="region of interest" description="Disordered" evidence="10">
    <location>
        <begin position="213"/>
        <end position="269"/>
    </location>
</feature>
<evidence type="ECO:0000313" key="14">
    <source>
        <dbReference type="Proteomes" id="UP000182658"/>
    </source>
</evidence>
<dbReference type="GO" id="GO:0046872">
    <property type="term" value="F:metal ion binding"/>
    <property type="evidence" value="ECO:0007669"/>
    <property type="project" value="UniProtKB-KW"/>
</dbReference>
<evidence type="ECO:0000313" key="13">
    <source>
        <dbReference type="EMBL" id="OIW32496.1"/>
    </source>
</evidence>
<evidence type="ECO:0000256" key="5">
    <source>
        <dbReference type="ARBA" id="ARBA00012388"/>
    </source>
</evidence>
<evidence type="ECO:0000259" key="11">
    <source>
        <dbReference type="Pfam" id="PF03828"/>
    </source>
</evidence>
<name>A0A1J7JRA1_9PEZI</name>
<dbReference type="SUPFAM" id="SSF81301">
    <property type="entry name" value="Nucleotidyltransferase"/>
    <property type="match status" value="1"/>
</dbReference>
<dbReference type="OrthoDB" id="407432at2759"/>
<evidence type="ECO:0000256" key="7">
    <source>
        <dbReference type="ARBA" id="ARBA00022679"/>
    </source>
</evidence>
<dbReference type="InterPro" id="IPR054708">
    <property type="entry name" value="MTPAP-like_central"/>
</dbReference>
<reference evidence="13 14" key="1">
    <citation type="submission" date="2016-10" db="EMBL/GenBank/DDBJ databases">
        <title>Draft genome sequence of Coniochaeta ligniaria NRRL30616, a lignocellulolytic fungus for bioabatement of inhibitors in plant biomass hydrolysates.</title>
        <authorList>
            <consortium name="DOE Joint Genome Institute"/>
            <person name="Jimenez D.J."/>
            <person name="Hector R.E."/>
            <person name="Riley R."/>
            <person name="Sun H."/>
            <person name="Grigoriev I.V."/>
            <person name="Van Elsas J.D."/>
            <person name="Nichols N.N."/>
        </authorList>
    </citation>
    <scope>NUCLEOTIDE SEQUENCE [LARGE SCALE GENOMIC DNA]</scope>
    <source>
        <strain evidence="13 14">NRRL 30616</strain>
    </source>
</reference>
<organism evidence="13 14">
    <name type="scientific">Coniochaeta ligniaria NRRL 30616</name>
    <dbReference type="NCBI Taxonomy" id="1408157"/>
    <lineage>
        <taxon>Eukaryota</taxon>
        <taxon>Fungi</taxon>
        <taxon>Dikarya</taxon>
        <taxon>Ascomycota</taxon>
        <taxon>Pezizomycotina</taxon>
        <taxon>Sordariomycetes</taxon>
        <taxon>Sordariomycetidae</taxon>
        <taxon>Coniochaetales</taxon>
        <taxon>Coniochaetaceae</taxon>
        <taxon>Coniochaeta</taxon>
    </lineage>
</organism>
<dbReference type="GO" id="GO:0005737">
    <property type="term" value="C:cytoplasm"/>
    <property type="evidence" value="ECO:0007669"/>
    <property type="project" value="UniProtKB-SubCell"/>
</dbReference>
<dbReference type="InterPro" id="IPR002058">
    <property type="entry name" value="PAP_assoc"/>
</dbReference>
<dbReference type="PANTHER" id="PTHR12271">
    <property type="entry name" value="POLY A POLYMERASE CID PAP -RELATED"/>
    <property type="match status" value="1"/>
</dbReference>
<dbReference type="AlphaFoldDB" id="A0A1J7JRA1"/>